<dbReference type="Pfam" id="PF00132">
    <property type="entry name" value="Hexapep"/>
    <property type="match status" value="1"/>
</dbReference>
<dbReference type="AlphaFoldDB" id="A0A1H3I755"/>
<evidence type="ECO:0000256" key="5">
    <source>
        <dbReference type="ARBA" id="ARBA00023315"/>
    </source>
</evidence>
<reference evidence="7" key="1">
    <citation type="submission" date="2016-10" db="EMBL/GenBank/DDBJ databases">
        <authorList>
            <person name="Varghese N."/>
            <person name="Submissions S."/>
        </authorList>
    </citation>
    <scope>NUCLEOTIDE SEQUENCE [LARGE SCALE GENOMIC DNA]</scope>
    <source>
        <strain evidence="7">SP</strain>
    </source>
</reference>
<evidence type="ECO:0000256" key="2">
    <source>
        <dbReference type="ARBA" id="ARBA00022679"/>
    </source>
</evidence>
<keyword evidence="5" id="KW-0012">Acyltransferase</keyword>
<keyword evidence="7" id="KW-1185">Reference proteome</keyword>
<comment type="similarity">
    <text evidence="1">Belongs to the transferase hexapeptide repeat family.</text>
</comment>
<keyword evidence="4" id="KW-0046">Antibiotic resistance</keyword>
<evidence type="ECO:0000256" key="3">
    <source>
        <dbReference type="ARBA" id="ARBA00022737"/>
    </source>
</evidence>
<dbReference type="Gene3D" id="2.160.10.10">
    <property type="entry name" value="Hexapeptide repeat proteins"/>
    <property type="match status" value="1"/>
</dbReference>
<organism evidence="6 7">
    <name type="scientific">Evansella caseinilytica</name>
    <dbReference type="NCBI Taxonomy" id="1503961"/>
    <lineage>
        <taxon>Bacteria</taxon>
        <taxon>Bacillati</taxon>
        <taxon>Bacillota</taxon>
        <taxon>Bacilli</taxon>
        <taxon>Bacillales</taxon>
        <taxon>Bacillaceae</taxon>
        <taxon>Evansella</taxon>
    </lineage>
</organism>
<dbReference type="InterPro" id="IPR050179">
    <property type="entry name" value="Trans_hexapeptide_repeat"/>
</dbReference>
<dbReference type="NCBIfam" id="NF000311">
    <property type="entry name" value="Vat_ABCDEFH"/>
    <property type="match status" value="1"/>
</dbReference>
<dbReference type="Proteomes" id="UP000198935">
    <property type="component" value="Unassembled WGS sequence"/>
</dbReference>
<dbReference type="PANTHER" id="PTHR43300:SF11">
    <property type="entry name" value="ACETYLTRANSFERASE RV3034C-RELATED"/>
    <property type="match status" value="1"/>
</dbReference>
<evidence type="ECO:0000256" key="4">
    <source>
        <dbReference type="ARBA" id="ARBA00023251"/>
    </source>
</evidence>
<name>A0A1H3I755_9BACI</name>
<evidence type="ECO:0000256" key="1">
    <source>
        <dbReference type="ARBA" id="ARBA00007274"/>
    </source>
</evidence>
<dbReference type="PROSITE" id="PS00101">
    <property type="entry name" value="HEXAPEP_TRANSFERASES"/>
    <property type="match status" value="1"/>
</dbReference>
<keyword evidence="3" id="KW-0677">Repeat</keyword>
<gene>
    <name evidence="6" type="ORF">SAMN05421736_101735</name>
</gene>
<dbReference type="GO" id="GO:0046677">
    <property type="term" value="P:response to antibiotic"/>
    <property type="evidence" value="ECO:0007669"/>
    <property type="project" value="UniProtKB-KW"/>
</dbReference>
<accession>A0A1H3I755</accession>
<dbReference type="FunFam" id="2.160.10.10:FF:000037">
    <property type="entry name" value="Streptogramin A acetyltransferase"/>
    <property type="match status" value="1"/>
</dbReference>
<dbReference type="CDD" id="cd03349">
    <property type="entry name" value="LbH_XAT"/>
    <property type="match status" value="1"/>
</dbReference>
<keyword evidence="2 6" id="KW-0808">Transferase</keyword>
<dbReference type="OrthoDB" id="9801697at2"/>
<dbReference type="EMBL" id="FNPI01000001">
    <property type="protein sequence ID" value="SDY23472.1"/>
    <property type="molecule type" value="Genomic_DNA"/>
</dbReference>
<dbReference type="STRING" id="1503961.SAMN05421736_101735"/>
<dbReference type="InterPro" id="IPR011004">
    <property type="entry name" value="Trimer_LpxA-like_sf"/>
</dbReference>
<evidence type="ECO:0000313" key="6">
    <source>
        <dbReference type="EMBL" id="SDY23472.1"/>
    </source>
</evidence>
<proteinExistence type="inferred from homology"/>
<dbReference type="SUPFAM" id="SSF51161">
    <property type="entry name" value="Trimeric LpxA-like enzymes"/>
    <property type="match status" value="1"/>
</dbReference>
<dbReference type="PANTHER" id="PTHR43300">
    <property type="entry name" value="ACETYLTRANSFERASE"/>
    <property type="match status" value="1"/>
</dbReference>
<protein>
    <submittedName>
        <fullName evidence="6">Virginiamycin A acetyltransferase</fullName>
    </submittedName>
</protein>
<dbReference type="InterPro" id="IPR018357">
    <property type="entry name" value="Hexapep_transf_CS"/>
</dbReference>
<dbReference type="GO" id="GO:0016746">
    <property type="term" value="F:acyltransferase activity"/>
    <property type="evidence" value="ECO:0007669"/>
    <property type="project" value="UniProtKB-KW"/>
</dbReference>
<sequence>MYGPNPRDAFPIEGNRSVQFINNTLTKPNIKVGDYSYYDAEGGETFEDQVLYHYEALGDQLIIGKFCSIGPNTTFIMNGANHRMDGSTYPFNLFGQGWERHTPTLDQLPLKGSTVVGNDVWIGKDVTIMPGVTIGDGAIIAAKSVIAKDVGPYTIVAGNPGRAIRKRFSEETIEALLRIKWWDLDIRVITEHLDAILSTQLDVLNRLRRE</sequence>
<dbReference type="InterPro" id="IPR001451">
    <property type="entry name" value="Hexapep"/>
</dbReference>
<evidence type="ECO:0000313" key="7">
    <source>
        <dbReference type="Proteomes" id="UP000198935"/>
    </source>
</evidence>